<dbReference type="GO" id="GO:0004097">
    <property type="term" value="F:catechol oxidase activity"/>
    <property type="evidence" value="ECO:0007669"/>
    <property type="project" value="InterPro"/>
</dbReference>
<protein>
    <recommendedName>
        <fullName evidence="2">Polyphenol oxidase C-terminal domain-containing protein</fullName>
    </recommendedName>
</protein>
<sequence length="276" mass="30189">MAPDSTTMKVSVLLMATVVLLAMAVHGKGDGGCIRRVDEIETPVPGSCLCYDKCARKGGDQLAGLTDAQSQSCFVDCVLRDGGWVFCADDGGGEAAATVAPQPPRLDVVLSRHVRVLVTRPKVSRSRKEKEETEEVLVVEMGFGPDVHQISFLHVWLNLREGEEKTLFENAVAEPRYAGHYVVHREDIVPGQDKAARKLPIGGNLEAIGADGNRTVMVSIAPYVSTGKKGPYWYERQTYFVRGAYIVYEPKEHVGSSINHNQGGTGLNDQLVTRWH</sequence>
<name>A0A3B6APJ7_WHEAT</name>
<dbReference type="Gramene" id="TraesCS2A03G0067600.1">
    <property type="protein sequence ID" value="TraesCS2A03G0067600.1.CDS1"/>
    <property type="gene ID" value="TraesCS2A03G0067600"/>
</dbReference>
<dbReference type="Pfam" id="PF12143">
    <property type="entry name" value="PPO1_KFDV"/>
    <property type="match status" value="1"/>
</dbReference>
<accession>A0A3B6APJ7</accession>
<feature type="chain" id="PRO_5043171020" description="Polyphenol oxidase C-terminal domain-containing protein" evidence="1">
    <location>
        <begin position="28"/>
        <end position="276"/>
    </location>
</feature>
<dbReference type="Gramene" id="TraesROB_scaffold_087132_01G000100.1">
    <property type="protein sequence ID" value="TraesROB_scaffold_087132_01G000100.1"/>
    <property type="gene ID" value="TraesROB_scaffold_087132_01G000100"/>
</dbReference>
<dbReference type="OMA" id="MVSIAPY"/>
<dbReference type="AlphaFoldDB" id="A0A3B6APJ7"/>
<evidence type="ECO:0000256" key="1">
    <source>
        <dbReference type="SAM" id="SignalP"/>
    </source>
</evidence>
<feature type="domain" description="Polyphenol oxidase C-terminal" evidence="2">
    <location>
        <begin position="108"/>
        <end position="226"/>
    </location>
</feature>
<dbReference type="Gramene" id="TraesWEE_scaffold_114823_01G000300.1">
    <property type="protein sequence ID" value="TraesWEE_scaffold_114823_01G000300.1"/>
    <property type="gene ID" value="TraesWEE_scaffold_114823_01G000300"/>
</dbReference>
<dbReference type="Proteomes" id="UP000019116">
    <property type="component" value="Chromosome 2A"/>
</dbReference>
<evidence type="ECO:0000313" key="4">
    <source>
        <dbReference type="Proteomes" id="UP000019116"/>
    </source>
</evidence>
<reference evidence="3" key="1">
    <citation type="submission" date="2018-08" db="EMBL/GenBank/DDBJ databases">
        <authorList>
            <person name="Rossello M."/>
        </authorList>
    </citation>
    <scope>NUCLEOTIDE SEQUENCE [LARGE SCALE GENOMIC DNA]</scope>
    <source>
        <strain evidence="3">cv. Chinese Spring</strain>
    </source>
</reference>
<dbReference type="Gramene" id="TraesCAD_scaffold_081612_01G000100.1">
    <property type="protein sequence ID" value="TraesCAD_scaffold_081612_01G000100.1"/>
    <property type="gene ID" value="TraesCAD_scaffold_081612_01G000100"/>
</dbReference>
<keyword evidence="4" id="KW-1185">Reference proteome</keyword>
<dbReference type="Gramene" id="TraesLAC2A03G00592690.1">
    <property type="protein sequence ID" value="TraesLAC2A03G00592690.1.CDS1"/>
    <property type="gene ID" value="TraesLAC2A03G00592690"/>
</dbReference>
<dbReference type="OrthoDB" id="10639226at2759"/>
<reference evidence="3" key="2">
    <citation type="submission" date="2018-10" db="UniProtKB">
        <authorList>
            <consortium name="EnsemblPlants"/>
        </authorList>
    </citation>
    <scope>IDENTIFICATION</scope>
</reference>
<evidence type="ECO:0000259" key="2">
    <source>
        <dbReference type="Pfam" id="PF12143"/>
    </source>
</evidence>
<dbReference type="EnsemblPlants" id="TraesCS2A02G034600.1">
    <property type="protein sequence ID" value="TraesCS2A02G034600.1.cds1"/>
    <property type="gene ID" value="TraesCS2A02G034600"/>
</dbReference>
<proteinExistence type="predicted"/>
<evidence type="ECO:0000313" key="3">
    <source>
        <dbReference type="EnsemblPlants" id="TraesCS2A02G034600.1.cds1"/>
    </source>
</evidence>
<dbReference type="InterPro" id="IPR022740">
    <property type="entry name" value="Polyphenol_oxidase_C"/>
</dbReference>
<dbReference type="Gramene" id="TraesCLE_scaffold_002892_01G001500.1">
    <property type="protein sequence ID" value="TraesCLE_scaffold_002892_01G001500.1"/>
    <property type="gene ID" value="TraesCLE_scaffold_002892_01G001500"/>
</dbReference>
<organism evidence="3">
    <name type="scientific">Triticum aestivum</name>
    <name type="common">Wheat</name>
    <dbReference type="NCBI Taxonomy" id="4565"/>
    <lineage>
        <taxon>Eukaryota</taxon>
        <taxon>Viridiplantae</taxon>
        <taxon>Streptophyta</taxon>
        <taxon>Embryophyta</taxon>
        <taxon>Tracheophyta</taxon>
        <taxon>Spermatophyta</taxon>
        <taxon>Magnoliopsida</taxon>
        <taxon>Liliopsida</taxon>
        <taxon>Poales</taxon>
        <taxon>Poaceae</taxon>
        <taxon>BOP clade</taxon>
        <taxon>Pooideae</taxon>
        <taxon>Triticodae</taxon>
        <taxon>Triticeae</taxon>
        <taxon>Triticinae</taxon>
        <taxon>Triticum</taxon>
    </lineage>
</organism>
<dbReference type="Gramene" id="TraesJUL2A03G00591830.1">
    <property type="protein sequence ID" value="TraesJUL2A03G00591830.1.CDS1"/>
    <property type="gene ID" value="TraesJUL2A03G00591830"/>
</dbReference>
<feature type="signal peptide" evidence="1">
    <location>
        <begin position="1"/>
        <end position="27"/>
    </location>
</feature>
<dbReference type="Gramene" id="TraesPARA_EIv1.0_0457690.1">
    <property type="protein sequence ID" value="TraesPARA_EIv1.0_0457690.1.CDS1"/>
    <property type="gene ID" value="TraesPARA_EIv1.0_0457690"/>
</dbReference>
<keyword evidence="1" id="KW-0732">Signal</keyword>
<dbReference type="Gramene" id="TraesCS2A02G034600.1">
    <property type="protein sequence ID" value="TraesCS2A02G034600.1.cds1"/>
    <property type="gene ID" value="TraesCS2A02G034600"/>
</dbReference>